<proteinExistence type="predicted"/>
<reference evidence="1 2" key="1">
    <citation type="submission" date="2018-05" db="EMBL/GenBank/DDBJ databases">
        <title>Complete Genome Sequence of the Nonylphenol-Degrading Bacterium Sphingobium amiense DSM 16289T.</title>
        <authorList>
            <person name="Ootsuka M."/>
            <person name="Nishizawa T."/>
            <person name="Ohta H."/>
        </authorList>
    </citation>
    <scope>NUCLEOTIDE SEQUENCE [LARGE SCALE GENOMIC DNA]</scope>
    <source>
        <strain evidence="1 2">DSM 16289</strain>
    </source>
</reference>
<evidence type="ECO:0000313" key="1">
    <source>
        <dbReference type="EMBL" id="BBD98774.1"/>
    </source>
</evidence>
<dbReference type="EMBL" id="AP018664">
    <property type="protein sequence ID" value="BBD98774.1"/>
    <property type="molecule type" value="Genomic_DNA"/>
</dbReference>
<dbReference type="RefSeq" id="WP_066702558.1">
    <property type="nucleotide sequence ID" value="NZ_AP018664.1"/>
</dbReference>
<organism evidence="1 2">
    <name type="scientific">Sphingobium amiense</name>
    <dbReference type="NCBI Taxonomy" id="135719"/>
    <lineage>
        <taxon>Bacteria</taxon>
        <taxon>Pseudomonadati</taxon>
        <taxon>Pseudomonadota</taxon>
        <taxon>Alphaproteobacteria</taxon>
        <taxon>Sphingomonadales</taxon>
        <taxon>Sphingomonadaceae</taxon>
        <taxon>Sphingobium</taxon>
    </lineage>
</organism>
<accession>A0A494W2C0</accession>
<sequence length="258" mass="28784">MTENERRAHHPHVASVEPGDRLVILARAIQVRDRDAATLLEAQAANWARLGDACLGYSLYRQRSVFGNAADVSEWSHLELSYFRKIVPADVISELVLKPQAKGVELLRAEILLTSPSSFVLPHDWQGSAGRTEWQASLEYIDVLPAHLGEYRDYMAEYFGPAAATLVQTNRIGTFRSMETAAVLYRNPELKIDWNQIHLCEVDADHFDGFGPLFSSVFEQGSPDDRLAGVFAKLGQIRTVPLWTSNETLVEDFVAAGD</sequence>
<gene>
    <name evidence="1" type="ORF">SAMIE_1022750</name>
</gene>
<evidence type="ECO:0000313" key="2">
    <source>
        <dbReference type="Proteomes" id="UP000279959"/>
    </source>
</evidence>
<keyword evidence="2" id="KW-1185">Reference proteome</keyword>
<name>A0A494W2C0_9SPHN</name>
<protein>
    <submittedName>
        <fullName evidence="1">Uncharacterized protein</fullName>
    </submittedName>
</protein>
<dbReference type="Proteomes" id="UP000279959">
    <property type="component" value="Chromosome"/>
</dbReference>
<dbReference type="AlphaFoldDB" id="A0A494W2C0"/>
<dbReference type="KEGG" id="sami:SAMIE_1022750"/>